<name>A0A1H4EYC5_9FLAO</name>
<organism evidence="1 2">
    <name type="scientific">Flavobacterium gillisiae</name>
    <dbReference type="NCBI Taxonomy" id="150146"/>
    <lineage>
        <taxon>Bacteria</taxon>
        <taxon>Pseudomonadati</taxon>
        <taxon>Bacteroidota</taxon>
        <taxon>Flavobacteriia</taxon>
        <taxon>Flavobacteriales</taxon>
        <taxon>Flavobacteriaceae</taxon>
        <taxon>Flavobacterium</taxon>
    </lineage>
</organism>
<dbReference type="Gene3D" id="2.180.10.10">
    <property type="entry name" value="RHS repeat-associated core"/>
    <property type="match status" value="1"/>
</dbReference>
<keyword evidence="2" id="KW-1185">Reference proteome</keyword>
<dbReference type="Proteomes" id="UP000198951">
    <property type="component" value="Unassembled WGS sequence"/>
</dbReference>
<evidence type="ECO:0000313" key="2">
    <source>
        <dbReference type="Proteomes" id="UP000198951"/>
    </source>
</evidence>
<evidence type="ECO:0000313" key="1">
    <source>
        <dbReference type="EMBL" id="SEA90033.1"/>
    </source>
</evidence>
<dbReference type="AlphaFoldDB" id="A0A1H4EYC5"/>
<dbReference type="STRING" id="150146.SAMN05443667_11172"/>
<gene>
    <name evidence="1" type="ORF">SAMN05443667_11172</name>
</gene>
<dbReference type="OrthoDB" id="1323748at2"/>
<proteinExistence type="predicted"/>
<dbReference type="EMBL" id="FNRD01000011">
    <property type="protein sequence ID" value="SEA90033.1"/>
    <property type="molecule type" value="Genomic_DNA"/>
</dbReference>
<sequence>MKNKILFLLVTFCLTAQGQIREQLSFNDLYRENLRGKVKELTKIEYEPVYKTDGKFDLEVKWIFLIANNYTEKFNRLGYKIEQLEISKHKDSLLTTGTWKYEYDSSNRILRENYDKLHSRWDYIYIGDSITKITKTDLSNYYKPEYYIYTQRGNKELLKNYIDSNYIYKRIYTYDKSKRIIRHENFENKDSIQDIFMKAYSDRSSKKVKSFFYKRGKNEPVKYSYEYDKNNNVIKEIKTMSSKTITKFYEYVYDTNSNWIESKEFDTNYKLLTVTKREISYYD</sequence>
<evidence type="ECO:0008006" key="3">
    <source>
        <dbReference type="Google" id="ProtNLM"/>
    </source>
</evidence>
<reference evidence="2" key="1">
    <citation type="submission" date="2016-10" db="EMBL/GenBank/DDBJ databases">
        <authorList>
            <person name="Varghese N."/>
            <person name="Submissions S."/>
        </authorList>
    </citation>
    <scope>NUCLEOTIDE SEQUENCE [LARGE SCALE GENOMIC DNA]</scope>
    <source>
        <strain evidence="2">DSM 22376</strain>
    </source>
</reference>
<protein>
    <recommendedName>
        <fullName evidence="3">YD repeat-containing protein</fullName>
    </recommendedName>
</protein>
<accession>A0A1H4EYC5</accession>
<dbReference type="RefSeq" id="WP_091091983.1">
    <property type="nucleotide sequence ID" value="NZ_FNRD01000011.1"/>
</dbReference>